<feature type="transmembrane region" description="Helical" evidence="1">
    <location>
        <begin position="43"/>
        <end position="65"/>
    </location>
</feature>
<keyword evidence="3" id="KW-1185">Reference proteome</keyword>
<sequence length="152" mass="16560">MRNFAFVISIILTVAGAIHTFLSIMFTFIIMSEVSTQPSPVSASIVFLLILFIMFYLPTFAFYYFGHRIRKKLKLTATNVAAEYNPGYSVPPVQQRVETRTVFHAAEPKPAPAPRKAPSVSVECKGCGSRKAVAAGESTSCDYCGSPLTANA</sequence>
<proteinExistence type="predicted"/>
<dbReference type="AlphaFoldDB" id="A0A3A6PDB2"/>
<evidence type="ECO:0000313" key="3">
    <source>
        <dbReference type="Proteomes" id="UP000267798"/>
    </source>
</evidence>
<organism evidence="2 3">
    <name type="scientific">Paenibacillus pinisoli</name>
    <dbReference type="NCBI Taxonomy" id="1276110"/>
    <lineage>
        <taxon>Bacteria</taxon>
        <taxon>Bacillati</taxon>
        <taxon>Bacillota</taxon>
        <taxon>Bacilli</taxon>
        <taxon>Bacillales</taxon>
        <taxon>Paenibacillaceae</taxon>
        <taxon>Paenibacillus</taxon>
    </lineage>
</organism>
<accession>A0A3A6PDB2</accession>
<keyword evidence="1" id="KW-0472">Membrane</keyword>
<gene>
    <name evidence="2" type="ORF">D3P09_14220</name>
</gene>
<feature type="transmembrane region" description="Helical" evidence="1">
    <location>
        <begin position="7"/>
        <end position="31"/>
    </location>
</feature>
<dbReference type="Proteomes" id="UP000267798">
    <property type="component" value="Unassembled WGS sequence"/>
</dbReference>
<reference evidence="2 3" key="1">
    <citation type="submission" date="2018-09" db="EMBL/GenBank/DDBJ databases">
        <title>Paenibacillus aracenensis nov. sp. isolated from a cave in southern Spain.</title>
        <authorList>
            <person name="Jurado V."/>
            <person name="Gutierrez-Patricio S."/>
            <person name="Gonzalez-Pimentel J.L."/>
            <person name="Miller A.Z."/>
            <person name="Laiz L."/>
            <person name="Saiz-Jimenez C."/>
        </authorList>
    </citation>
    <scope>NUCLEOTIDE SEQUENCE [LARGE SCALE GENOMIC DNA]</scope>
    <source>
        <strain evidence="2 3">JCM 19203</strain>
    </source>
</reference>
<dbReference type="EMBL" id="QXQB01000003">
    <property type="protein sequence ID" value="RJX38697.1"/>
    <property type="molecule type" value="Genomic_DNA"/>
</dbReference>
<comment type="caution">
    <text evidence="2">The sequence shown here is derived from an EMBL/GenBank/DDBJ whole genome shotgun (WGS) entry which is preliminary data.</text>
</comment>
<evidence type="ECO:0000313" key="2">
    <source>
        <dbReference type="EMBL" id="RJX38697.1"/>
    </source>
</evidence>
<keyword evidence="1" id="KW-1133">Transmembrane helix</keyword>
<dbReference type="RefSeq" id="WP_120111194.1">
    <property type="nucleotide sequence ID" value="NZ_QXQB01000003.1"/>
</dbReference>
<name>A0A3A6PDB2_9BACL</name>
<keyword evidence="1" id="KW-0812">Transmembrane</keyword>
<dbReference type="OrthoDB" id="2620908at2"/>
<evidence type="ECO:0000256" key="1">
    <source>
        <dbReference type="SAM" id="Phobius"/>
    </source>
</evidence>
<protein>
    <submittedName>
        <fullName evidence="2">Uncharacterized protein</fullName>
    </submittedName>
</protein>